<evidence type="ECO:0000313" key="2">
    <source>
        <dbReference type="Proteomes" id="UP000006383"/>
    </source>
</evidence>
<dbReference type="HOGENOM" id="CLU_3402479_0_0_5"/>
<reference evidence="2" key="1">
    <citation type="journal article" date="2009" name="PLoS ONE">
        <title>Genome degradation in Brucella ovis corresponds with narrowing of its host range and tissue tropism.</title>
        <authorList>
            <person name="Tsolis R.M."/>
            <person name="Seshadri R."/>
            <person name="Santos R.L."/>
            <person name="Sangari F.J."/>
            <person name="Lobo J.M."/>
            <person name="de Jong M.F."/>
            <person name="Ren Q."/>
            <person name="Myers G."/>
            <person name="Brinkac L.M."/>
            <person name="Nelson W.C."/>
            <person name="Deboy R.T."/>
            <person name="Angiuoli S."/>
            <person name="Khouri H."/>
            <person name="Dimitrov G."/>
            <person name="Robinson J.R."/>
            <person name="Mulligan S."/>
            <person name="Walker R.L."/>
            <person name="Elzer P.E."/>
            <person name="Hassan K.A."/>
            <person name="Paulsen I.T."/>
        </authorList>
    </citation>
    <scope>NUCLEOTIDE SEQUENCE [LARGE SCALE GENOMIC DNA]</scope>
    <source>
        <strain evidence="2">ATCC 25840 / 63/290 / NCTC 10512</strain>
    </source>
</reference>
<name>A0A0H3AV00_BRUO2</name>
<sequence length="30" mass="3303">MKVLYLRSVSIQVRPNTTATIATIIANSIQ</sequence>
<accession>A0A0H3AV00</accession>
<organism evidence="1 2">
    <name type="scientific">Brucella ovis (strain ATCC 25840 / 63/290 / NCTC 10512)</name>
    <dbReference type="NCBI Taxonomy" id="444178"/>
    <lineage>
        <taxon>Bacteria</taxon>
        <taxon>Pseudomonadati</taxon>
        <taxon>Pseudomonadota</taxon>
        <taxon>Alphaproteobacteria</taxon>
        <taxon>Hyphomicrobiales</taxon>
        <taxon>Brucellaceae</taxon>
        <taxon>Brucella/Ochrobactrum group</taxon>
        <taxon>Brucella</taxon>
    </lineage>
</organism>
<evidence type="ECO:0000313" key="1">
    <source>
        <dbReference type="EMBL" id="ABQ62600.1"/>
    </source>
</evidence>
<dbReference type="KEGG" id="bov:BOV_A0472"/>
<dbReference type="EMBL" id="CP000709">
    <property type="protein sequence ID" value="ABQ62600.1"/>
    <property type="molecule type" value="Genomic_DNA"/>
</dbReference>
<keyword evidence="2" id="KW-1185">Reference proteome</keyword>
<proteinExistence type="predicted"/>
<dbReference type="Proteomes" id="UP000006383">
    <property type="component" value="Chromosome II"/>
</dbReference>
<gene>
    <name evidence="1" type="ordered locus">BOV_A0472</name>
</gene>
<dbReference type="AlphaFoldDB" id="A0A0H3AV00"/>
<protein>
    <submittedName>
        <fullName evidence="1">Uncharacterized protein</fullName>
    </submittedName>
</protein>